<dbReference type="RefSeq" id="WP_026420786.1">
    <property type="nucleotide sequence ID" value="NZ_AUBJ02000001.1"/>
</dbReference>
<dbReference type="PROSITE" id="PS51257">
    <property type="entry name" value="PROKAR_LIPOPROTEIN"/>
    <property type="match status" value="1"/>
</dbReference>
<dbReference type="EMBL" id="AUBJ02000001">
    <property type="protein sequence ID" value="MCP2333955.1"/>
    <property type="molecule type" value="Genomic_DNA"/>
</dbReference>
<dbReference type="PANTHER" id="PTHR42928:SF5">
    <property type="entry name" value="BLR1237 PROTEIN"/>
    <property type="match status" value="1"/>
</dbReference>
<keyword evidence="4" id="KW-1185">Reference proteome</keyword>
<dbReference type="PANTHER" id="PTHR42928">
    <property type="entry name" value="TRICARBOXYLATE-BINDING PROTEIN"/>
    <property type="match status" value="1"/>
</dbReference>
<proteinExistence type="inferred from homology"/>
<feature type="chain" id="PRO_5046546380" evidence="2">
    <location>
        <begin position="27"/>
        <end position="375"/>
    </location>
</feature>
<evidence type="ECO:0000313" key="4">
    <source>
        <dbReference type="Proteomes" id="UP000791080"/>
    </source>
</evidence>
<gene>
    <name evidence="3" type="ORF">G443_004225</name>
</gene>
<dbReference type="Gene3D" id="3.40.190.150">
    <property type="entry name" value="Bordetella uptake gene, domain 1"/>
    <property type="match status" value="1"/>
</dbReference>
<organism evidence="3 4">
    <name type="scientific">Actinoalloteichus caeruleus DSM 43889</name>
    <dbReference type="NCBI Taxonomy" id="1120930"/>
    <lineage>
        <taxon>Bacteria</taxon>
        <taxon>Bacillati</taxon>
        <taxon>Actinomycetota</taxon>
        <taxon>Actinomycetes</taxon>
        <taxon>Pseudonocardiales</taxon>
        <taxon>Pseudonocardiaceae</taxon>
        <taxon>Actinoalloteichus</taxon>
        <taxon>Actinoalloteichus cyanogriseus</taxon>
    </lineage>
</organism>
<dbReference type="Gene3D" id="3.40.190.10">
    <property type="entry name" value="Periplasmic binding protein-like II"/>
    <property type="match status" value="1"/>
</dbReference>
<comment type="caution">
    <text evidence="3">The sequence shown here is derived from an EMBL/GenBank/DDBJ whole genome shotgun (WGS) entry which is preliminary data.</text>
</comment>
<dbReference type="InterPro" id="IPR005064">
    <property type="entry name" value="BUG"/>
</dbReference>
<evidence type="ECO:0000256" key="1">
    <source>
        <dbReference type="ARBA" id="ARBA00006987"/>
    </source>
</evidence>
<sequence>MTRLFRRRGTALAVLTTAALLGAACATPNPHGTMADAHEGDPLPSRVRVLIPYAEGGGTDVWGRFIGNHLGGHIETGTRFVPENVPGGESIIGSNRYARSAGNDGSEVLVSSGTTYFQYLLGRPEVEFDFGEMRPLVINGSGGVIYGSVEGGVTSVDDLFTPSTPLQYGGISITGLDLSAVLAFEVLGLDVTSTFGFEGRGPARLAIERGELNVDYQTTSGFLTQVQPLIDEGRAVPLMSLGQLDDAGEVVRDPNVPDLPTVPEVYEEHYGEPPSGPGWDAYKTFLAAGFSYQKGLWVREDTPDSVVQPVFDAVRELQRDEAFLEQGREVLGGYPIYPGDEVEESVRDALRLDDSVREYVLDLLAENYGTVIAGS</sequence>
<reference evidence="3 4" key="1">
    <citation type="submission" date="2013-07" db="EMBL/GenBank/DDBJ databases">
        <authorList>
            <consortium name="DOE Joint Genome Institute"/>
            <person name="Reeve W."/>
            <person name="Huntemann M."/>
            <person name="Han J."/>
            <person name="Chen A."/>
            <person name="Kyrpides N."/>
            <person name="Mavromatis K."/>
            <person name="Markowitz V."/>
            <person name="Palaniappan K."/>
            <person name="Ivanova N."/>
            <person name="Schaumberg A."/>
            <person name="Pati A."/>
            <person name="Liolios K."/>
            <person name="Nordberg H.P."/>
            <person name="Cantor M.N."/>
            <person name="Hua S.X."/>
            <person name="Woyke T."/>
        </authorList>
    </citation>
    <scope>NUCLEOTIDE SEQUENCE [LARGE SCALE GENOMIC DNA]</scope>
    <source>
        <strain evidence="3 4">DSM 43889</strain>
    </source>
</reference>
<reference evidence="3 4" key="2">
    <citation type="submission" date="2022-06" db="EMBL/GenBank/DDBJ databases">
        <title>Genomic Encyclopedia of Type Strains, Phase I: the one thousand microbial genomes (KMG-I) project.</title>
        <authorList>
            <person name="Kyrpides N."/>
        </authorList>
    </citation>
    <scope>NUCLEOTIDE SEQUENCE [LARGE SCALE GENOMIC DNA]</scope>
    <source>
        <strain evidence="3 4">DSM 43889</strain>
    </source>
</reference>
<protein>
    <submittedName>
        <fullName evidence="3">Tripartite-type tricarboxylate transporter, receptor component TctC</fullName>
    </submittedName>
</protein>
<feature type="signal peptide" evidence="2">
    <location>
        <begin position="1"/>
        <end position="26"/>
    </location>
</feature>
<keyword evidence="3" id="KW-0675">Receptor</keyword>
<accession>A0ABT1JN50</accession>
<keyword evidence="2" id="KW-0732">Signal</keyword>
<evidence type="ECO:0000256" key="2">
    <source>
        <dbReference type="SAM" id="SignalP"/>
    </source>
</evidence>
<evidence type="ECO:0000313" key="3">
    <source>
        <dbReference type="EMBL" id="MCP2333955.1"/>
    </source>
</evidence>
<comment type="similarity">
    <text evidence="1">Belongs to the UPF0065 (bug) family.</text>
</comment>
<name>A0ABT1JN50_ACTCY</name>
<dbReference type="Proteomes" id="UP000791080">
    <property type="component" value="Unassembled WGS sequence"/>
</dbReference>
<dbReference type="InterPro" id="IPR042100">
    <property type="entry name" value="Bug_dom1"/>
</dbReference>